<evidence type="ECO:0000256" key="3">
    <source>
        <dbReference type="ARBA" id="ARBA00023242"/>
    </source>
</evidence>
<feature type="non-terminal residue" evidence="5">
    <location>
        <position position="421"/>
    </location>
</feature>
<keyword evidence="6" id="KW-1185">Reference proteome</keyword>
<protein>
    <submittedName>
        <fullName evidence="5">DGCR14-like protein</fullName>
    </submittedName>
</protein>
<dbReference type="Proteomes" id="UP000276133">
    <property type="component" value="Unassembled WGS sequence"/>
</dbReference>
<feature type="region of interest" description="Disordered" evidence="4">
    <location>
        <begin position="313"/>
        <end position="335"/>
    </location>
</feature>
<dbReference type="PANTHER" id="PTHR12940">
    <property type="entry name" value="ES-2 PROTEIN - RELATED"/>
    <property type="match status" value="1"/>
</dbReference>
<comment type="subcellular location">
    <subcellularLocation>
        <location evidence="1">Nucleus</location>
    </subcellularLocation>
</comment>
<evidence type="ECO:0000256" key="4">
    <source>
        <dbReference type="SAM" id="MobiDB-lite"/>
    </source>
</evidence>
<dbReference type="EMBL" id="REGN01000204">
    <property type="protein sequence ID" value="RNA43613.1"/>
    <property type="molecule type" value="Genomic_DNA"/>
</dbReference>
<dbReference type="OrthoDB" id="19679at2759"/>
<feature type="region of interest" description="Disordered" evidence="4">
    <location>
        <begin position="366"/>
        <end position="392"/>
    </location>
</feature>
<dbReference type="AlphaFoldDB" id="A0A3M7T6B4"/>
<proteinExistence type="inferred from homology"/>
<evidence type="ECO:0000313" key="6">
    <source>
        <dbReference type="Proteomes" id="UP000276133"/>
    </source>
</evidence>
<sequence>MSMVKKSSDDDLKLVSYDQKSKRSVNVLDEDTYIKKLDSIIEKSFFPDLERLKIQQAYQEALKANNYDALNDLYERYNKHVASSEPKVNSTPRKSDGSATDLPYANEEPPVIDLEQPANGKITESLDTFLANNTSEDNISFEALIEDAEKKQRTKIHQAWLFEKEKQHLKKSEESLMLDGPKHNDDLIKSLDSWRYTSKNTLMYIPEGAPLTLEEELVQAKSSRVINHSNTRFTPEELNRLGTVVQMPASSTKTNLLATSISKLNVEGKEASAKETPKIRGYSLVDPCPSPMPGNLAGDESPMMVWGEVESTPMRLDPTQTPYTPRMSDGPEFKIPDIPEREKIALQLEEKISAEKRKKKIEALKQVQRSIASPSRNVLSSPRAGDRINNMSPAAQRLLSLKKKSDSILSSPILGRSPSIK</sequence>
<comment type="similarity">
    <text evidence="2">Belongs to the ESS2 family.</text>
</comment>
<organism evidence="5 6">
    <name type="scientific">Brachionus plicatilis</name>
    <name type="common">Marine rotifer</name>
    <name type="synonym">Brachionus muelleri</name>
    <dbReference type="NCBI Taxonomy" id="10195"/>
    <lineage>
        <taxon>Eukaryota</taxon>
        <taxon>Metazoa</taxon>
        <taxon>Spiralia</taxon>
        <taxon>Gnathifera</taxon>
        <taxon>Rotifera</taxon>
        <taxon>Eurotatoria</taxon>
        <taxon>Monogononta</taxon>
        <taxon>Pseudotrocha</taxon>
        <taxon>Ploima</taxon>
        <taxon>Brachionidae</taxon>
        <taxon>Brachionus</taxon>
    </lineage>
</organism>
<dbReference type="GO" id="GO:0071013">
    <property type="term" value="C:catalytic step 2 spliceosome"/>
    <property type="evidence" value="ECO:0007669"/>
    <property type="project" value="TreeGrafter"/>
</dbReference>
<evidence type="ECO:0000256" key="1">
    <source>
        <dbReference type="ARBA" id="ARBA00004123"/>
    </source>
</evidence>
<dbReference type="Pfam" id="PF09751">
    <property type="entry name" value="Es2"/>
    <property type="match status" value="1"/>
</dbReference>
<dbReference type="STRING" id="10195.A0A3M7T6B4"/>
<gene>
    <name evidence="5" type="ORF">BpHYR1_002330</name>
</gene>
<feature type="compositionally biased region" description="Polar residues" evidence="4">
    <location>
        <begin position="367"/>
        <end position="380"/>
    </location>
</feature>
<name>A0A3M7T6B4_BRAPC</name>
<accession>A0A3M7T6B4</accession>
<keyword evidence="3" id="KW-0539">Nucleus</keyword>
<dbReference type="InterPro" id="IPR019148">
    <property type="entry name" value="Nuclear_protein_DGCR14_ESS-2"/>
</dbReference>
<dbReference type="PANTHER" id="PTHR12940:SF0">
    <property type="entry name" value="SPLICING FACTOR ESS-2 HOMOLOG"/>
    <property type="match status" value="1"/>
</dbReference>
<feature type="region of interest" description="Disordered" evidence="4">
    <location>
        <begin position="81"/>
        <end position="106"/>
    </location>
</feature>
<evidence type="ECO:0000256" key="2">
    <source>
        <dbReference type="ARBA" id="ARBA00009072"/>
    </source>
</evidence>
<reference evidence="5 6" key="1">
    <citation type="journal article" date="2018" name="Sci. Rep.">
        <title>Genomic signatures of local adaptation to the degree of environmental predictability in rotifers.</title>
        <authorList>
            <person name="Franch-Gras L."/>
            <person name="Hahn C."/>
            <person name="Garcia-Roger E.M."/>
            <person name="Carmona M.J."/>
            <person name="Serra M."/>
            <person name="Gomez A."/>
        </authorList>
    </citation>
    <scope>NUCLEOTIDE SEQUENCE [LARGE SCALE GENOMIC DNA]</scope>
    <source>
        <strain evidence="5">HYR1</strain>
    </source>
</reference>
<comment type="caution">
    <text evidence="5">The sequence shown here is derived from an EMBL/GenBank/DDBJ whole genome shotgun (WGS) entry which is preliminary data.</text>
</comment>
<evidence type="ECO:0000313" key="5">
    <source>
        <dbReference type="EMBL" id="RNA43613.1"/>
    </source>
</evidence>